<feature type="region of interest" description="Disordered" evidence="1">
    <location>
        <begin position="1"/>
        <end position="48"/>
    </location>
</feature>
<organism evidence="4">
    <name type="scientific">Gongylonema pulchrum</name>
    <dbReference type="NCBI Taxonomy" id="637853"/>
    <lineage>
        <taxon>Eukaryota</taxon>
        <taxon>Metazoa</taxon>
        <taxon>Ecdysozoa</taxon>
        <taxon>Nematoda</taxon>
        <taxon>Chromadorea</taxon>
        <taxon>Rhabditida</taxon>
        <taxon>Spirurina</taxon>
        <taxon>Spiruromorpha</taxon>
        <taxon>Spiruroidea</taxon>
        <taxon>Gongylonematidae</taxon>
        <taxon>Gongylonema</taxon>
    </lineage>
</organism>
<gene>
    <name evidence="2" type="ORF">GPUH_LOCUS838</name>
</gene>
<dbReference type="AlphaFoldDB" id="A0A183CWJ7"/>
<feature type="compositionally biased region" description="Basic and acidic residues" evidence="1">
    <location>
        <begin position="7"/>
        <end position="17"/>
    </location>
</feature>
<sequence length="120" mass="13460">MRKVRQKRETAAIRTEKTSYIQRNRQVRGAKSQTLHSPQPSDLGQRSCVTDNDTLAKTVLEQLMLSYDLKTVPIADGVDVKVDLMIQAISSISEIAASFTADVLDKFNAQSPYNRRYLAS</sequence>
<accession>A0A183CWJ7</accession>
<protein>
    <submittedName>
        <fullName evidence="4">Neur_chan_LBD domain-containing protein</fullName>
    </submittedName>
</protein>
<name>A0A183CWJ7_9BILA</name>
<evidence type="ECO:0000313" key="3">
    <source>
        <dbReference type="Proteomes" id="UP000271098"/>
    </source>
</evidence>
<proteinExistence type="predicted"/>
<dbReference type="EMBL" id="UYRT01000861">
    <property type="protein sequence ID" value="VDK28844.1"/>
    <property type="molecule type" value="Genomic_DNA"/>
</dbReference>
<evidence type="ECO:0000313" key="2">
    <source>
        <dbReference type="EMBL" id="VDK28844.1"/>
    </source>
</evidence>
<evidence type="ECO:0000313" key="4">
    <source>
        <dbReference type="WBParaSite" id="GPUH_0000083801-mRNA-1"/>
    </source>
</evidence>
<feature type="compositionally biased region" description="Polar residues" evidence="1">
    <location>
        <begin position="31"/>
        <end position="48"/>
    </location>
</feature>
<dbReference type="Proteomes" id="UP000271098">
    <property type="component" value="Unassembled WGS sequence"/>
</dbReference>
<dbReference type="WBParaSite" id="GPUH_0000083801-mRNA-1">
    <property type="protein sequence ID" value="GPUH_0000083801-mRNA-1"/>
    <property type="gene ID" value="GPUH_0000083801"/>
</dbReference>
<keyword evidence="3" id="KW-1185">Reference proteome</keyword>
<evidence type="ECO:0000256" key="1">
    <source>
        <dbReference type="SAM" id="MobiDB-lite"/>
    </source>
</evidence>
<reference evidence="4" key="1">
    <citation type="submission" date="2016-06" db="UniProtKB">
        <authorList>
            <consortium name="WormBaseParasite"/>
        </authorList>
    </citation>
    <scope>IDENTIFICATION</scope>
</reference>
<reference evidence="2 3" key="2">
    <citation type="submission" date="2018-11" db="EMBL/GenBank/DDBJ databases">
        <authorList>
            <consortium name="Pathogen Informatics"/>
        </authorList>
    </citation>
    <scope>NUCLEOTIDE SEQUENCE [LARGE SCALE GENOMIC DNA]</scope>
</reference>